<feature type="compositionally biased region" description="Acidic residues" evidence="3">
    <location>
        <begin position="95"/>
        <end position="108"/>
    </location>
</feature>
<feature type="compositionally biased region" description="Acidic residues" evidence="3">
    <location>
        <begin position="44"/>
        <end position="56"/>
    </location>
</feature>
<dbReference type="GO" id="GO:0006355">
    <property type="term" value="P:regulation of DNA-templated transcription"/>
    <property type="evidence" value="ECO:0007669"/>
    <property type="project" value="TreeGrafter"/>
</dbReference>
<dbReference type="GO" id="GO:0005634">
    <property type="term" value="C:nucleus"/>
    <property type="evidence" value="ECO:0007669"/>
    <property type="project" value="UniProtKB-SubCell"/>
</dbReference>
<dbReference type="AlphaFoldDB" id="A0A7S4EJP7"/>
<accession>A0A7S4EJP7</accession>
<dbReference type="InterPro" id="IPR050568">
    <property type="entry name" value="Transcr_DNA_Rep_Reg"/>
</dbReference>
<dbReference type="PANTHER" id="PTHR10252:SF54">
    <property type="entry name" value="CHROMATIN ACCESSIBILITY COMPLEX PROTEIN 1"/>
    <property type="match status" value="1"/>
</dbReference>
<feature type="domain" description="Transcription factor CBF/NF-Y/archaeal histone" evidence="4">
    <location>
        <begin position="169"/>
        <end position="230"/>
    </location>
</feature>
<evidence type="ECO:0000259" key="4">
    <source>
        <dbReference type="Pfam" id="PF00808"/>
    </source>
</evidence>
<dbReference type="InterPro" id="IPR003958">
    <property type="entry name" value="CBFA_NFYB_domain"/>
</dbReference>
<evidence type="ECO:0000256" key="2">
    <source>
        <dbReference type="ARBA" id="ARBA00023242"/>
    </source>
</evidence>
<evidence type="ECO:0000256" key="1">
    <source>
        <dbReference type="ARBA" id="ARBA00004123"/>
    </source>
</evidence>
<dbReference type="EMBL" id="HBIX01014186">
    <property type="protein sequence ID" value="CAE0717658.1"/>
    <property type="molecule type" value="Transcribed_RNA"/>
</dbReference>
<dbReference type="Pfam" id="PF00808">
    <property type="entry name" value="CBFD_NFYB_HMF"/>
    <property type="match status" value="1"/>
</dbReference>
<dbReference type="InterPro" id="IPR009072">
    <property type="entry name" value="Histone-fold"/>
</dbReference>
<feature type="compositionally biased region" description="Acidic residues" evidence="3">
    <location>
        <begin position="63"/>
        <end position="85"/>
    </location>
</feature>
<dbReference type="Gene3D" id="1.10.20.10">
    <property type="entry name" value="Histone, subunit A"/>
    <property type="match status" value="1"/>
</dbReference>
<gene>
    <name evidence="5" type="ORF">PAUS00366_LOCUS10410</name>
</gene>
<feature type="compositionally biased region" description="Acidic residues" evidence="3">
    <location>
        <begin position="24"/>
        <end position="34"/>
    </location>
</feature>
<dbReference type="PANTHER" id="PTHR10252">
    <property type="entry name" value="HISTONE-LIKE TRANSCRIPTION FACTOR CCAAT-RELATED"/>
    <property type="match status" value="1"/>
</dbReference>
<protein>
    <recommendedName>
        <fullName evidence="4">Transcription factor CBF/NF-Y/archaeal histone domain-containing protein</fullName>
    </recommendedName>
</protein>
<feature type="compositionally biased region" description="Basic and acidic residues" evidence="3">
    <location>
        <begin position="1"/>
        <end position="15"/>
    </location>
</feature>
<dbReference type="SUPFAM" id="SSF47113">
    <property type="entry name" value="Histone-fold"/>
    <property type="match status" value="1"/>
</dbReference>
<name>A0A7S4EJP7_9STRA</name>
<sequence length="245" mass="26705">MNEYRTEENTEKSTEDASVSMETASEDAPEDSSASEDAAALDEHDNDNDNDNDNDDESKSVVPDDEDEDGDGDTNAEAVDEEDEETKSMATSNALDDDEEEEEEEEDESKSVGTATNDMETETTEHEAATTSAPPEVALPSPPKKKRGKPQIPASARKGRAPAVKGLNIPFRTVKKAMKLDPDIPIVQNEAAIMTTLAAELFLKRLANQSQKICKNRGKNTIRYEDVADARSNDPALAFLKTIIP</sequence>
<organism evidence="5">
    <name type="scientific">Pseudo-nitzschia australis</name>
    <dbReference type="NCBI Taxonomy" id="44445"/>
    <lineage>
        <taxon>Eukaryota</taxon>
        <taxon>Sar</taxon>
        <taxon>Stramenopiles</taxon>
        <taxon>Ochrophyta</taxon>
        <taxon>Bacillariophyta</taxon>
        <taxon>Bacillariophyceae</taxon>
        <taxon>Bacillariophycidae</taxon>
        <taxon>Bacillariales</taxon>
        <taxon>Bacillariaceae</taxon>
        <taxon>Pseudo-nitzschia</taxon>
    </lineage>
</organism>
<reference evidence="5" key="1">
    <citation type="submission" date="2021-01" db="EMBL/GenBank/DDBJ databases">
        <authorList>
            <person name="Corre E."/>
            <person name="Pelletier E."/>
            <person name="Niang G."/>
            <person name="Scheremetjew M."/>
            <person name="Finn R."/>
            <person name="Kale V."/>
            <person name="Holt S."/>
            <person name="Cochrane G."/>
            <person name="Meng A."/>
            <person name="Brown T."/>
            <person name="Cohen L."/>
        </authorList>
    </citation>
    <scope>NUCLEOTIDE SEQUENCE</scope>
    <source>
        <strain evidence="5">10249 10 AB</strain>
    </source>
</reference>
<evidence type="ECO:0000256" key="3">
    <source>
        <dbReference type="SAM" id="MobiDB-lite"/>
    </source>
</evidence>
<dbReference type="GO" id="GO:0046982">
    <property type="term" value="F:protein heterodimerization activity"/>
    <property type="evidence" value="ECO:0007669"/>
    <property type="project" value="InterPro"/>
</dbReference>
<keyword evidence="2" id="KW-0539">Nucleus</keyword>
<comment type="subcellular location">
    <subcellularLocation>
        <location evidence="1">Nucleus</location>
    </subcellularLocation>
</comment>
<feature type="region of interest" description="Disordered" evidence="3">
    <location>
        <begin position="1"/>
        <end position="161"/>
    </location>
</feature>
<dbReference type="GO" id="GO:0000976">
    <property type="term" value="F:transcription cis-regulatory region binding"/>
    <property type="evidence" value="ECO:0007669"/>
    <property type="project" value="TreeGrafter"/>
</dbReference>
<proteinExistence type="predicted"/>
<dbReference type="CDD" id="cd22929">
    <property type="entry name" value="HFD_POLE4-like"/>
    <property type="match status" value="1"/>
</dbReference>
<evidence type="ECO:0000313" key="5">
    <source>
        <dbReference type="EMBL" id="CAE0717658.1"/>
    </source>
</evidence>